<dbReference type="InterPro" id="IPR013010">
    <property type="entry name" value="Znf_SIAH"/>
</dbReference>
<dbReference type="PANTHER" id="PTHR10315:SF96">
    <property type="entry name" value="SIAH-TYPE DOMAIN-CONTAINING PROTEIN"/>
    <property type="match status" value="1"/>
</dbReference>
<dbReference type="AlphaFoldDB" id="A0AAQ3UQ90"/>
<dbReference type="GO" id="GO:0005737">
    <property type="term" value="C:cytoplasm"/>
    <property type="evidence" value="ECO:0007669"/>
    <property type="project" value="TreeGrafter"/>
</dbReference>
<dbReference type="Proteomes" id="UP001341281">
    <property type="component" value="Chromosome 10"/>
</dbReference>
<keyword evidence="3" id="KW-0862">Zinc</keyword>
<evidence type="ECO:0000313" key="7">
    <source>
        <dbReference type="EMBL" id="WVZ96360.1"/>
    </source>
</evidence>
<dbReference type="PROSITE" id="PS51081">
    <property type="entry name" value="ZF_SIAH"/>
    <property type="match status" value="1"/>
</dbReference>
<reference evidence="7 8" key="1">
    <citation type="submission" date="2024-02" db="EMBL/GenBank/DDBJ databases">
        <title>High-quality chromosome-scale genome assembly of Pensacola bahiagrass (Paspalum notatum Flugge var. saurae).</title>
        <authorList>
            <person name="Vega J.M."/>
            <person name="Podio M."/>
            <person name="Orjuela J."/>
            <person name="Siena L.A."/>
            <person name="Pessino S.C."/>
            <person name="Combes M.C."/>
            <person name="Mariac C."/>
            <person name="Albertini E."/>
            <person name="Pupilli F."/>
            <person name="Ortiz J.P.A."/>
            <person name="Leblanc O."/>
        </authorList>
    </citation>
    <scope>NUCLEOTIDE SEQUENCE [LARGE SCALE GENOMIC DNA]</scope>
    <source>
        <strain evidence="7">R1</strain>
        <tissue evidence="7">Leaf</tissue>
    </source>
</reference>
<proteinExistence type="predicted"/>
<keyword evidence="1" id="KW-0479">Metal-binding</keyword>
<gene>
    <name evidence="7" type="ORF">U9M48_042011</name>
</gene>
<dbReference type="Pfam" id="PF21361">
    <property type="entry name" value="Sina_ZnF"/>
    <property type="match status" value="1"/>
</dbReference>
<organism evidence="7 8">
    <name type="scientific">Paspalum notatum var. saurae</name>
    <dbReference type="NCBI Taxonomy" id="547442"/>
    <lineage>
        <taxon>Eukaryota</taxon>
        <taxon>Viridiplantae</taxon>
        <taxon>Streptophyta</taxon>
        <taxon>Embryophyta</taxon>
        <taxon>Tracheophyta</taxon>
        <taxon>Spermatophyta</taxon>
        <taxon>Magnoliopsida</taxon>
        <taxon>Liliopsida</taxon>
        <taxon>Poales</taxon>
        <taxon>Poaceae</taxon>
        <taxon>PACMAD clade</taxon>
        <taxon>Panicoideae</taxon>
        <taxon>Andropogonodae</taxon>
        <taxon>Paspaleae</taxon>
        <taxon>Paspalinae</taxon>
        <taxon>Paspalum</taxon>
    </lineage>
</organism>
<protein>
    <recommendedName>
        <fullName evidence="6">SIAH-type domain-containing protein</fullName>
    </recommendedName>
</protein>
<evidence type="ECO:0000256" key="2">
    <source>
        <dbReference type="ARBA" id="ARBA00022771"/>
    </source>
</evidence>
<evidence type="ECO:0000256" key="4">
    <source>
        <dbReference type="PROSITE-ProRule" id="PRU00455"/>
    </source>
</evidence>
<evidence type="ECO:0000256" key="5">
    <source>
        <dbReference type="SAM" id="MobiDB-lite"/>
    </source>
</evidence>
<keyword evidence="2 4" id="KW-0863">Zinc-finger</keyword>
<evidence type="ECO:0000256" key="3">
    <source>
        <dbReference type="ARBA" id="ARBA00022833"/>
    </source>
</evidence>
<dbReference type="EMBL" id="CP144754">
    <property type="protein sequence ID" value="WVZ96360.1"/>
    <property type="molecule type" value="Genomic_DNA"/>
</dbReference>
<dbReference type="Gene3D" id="3.30.40.10">
    <property type="entry name" value="Zinc/RING finger domain, C3HC4 (zinc finger)"/>
    <property type="match status" value="1"/>
</dbReference>
<dbReference type="InterPro" id="IPR013083">
    <property type="entry name" value="Znf_RING/FYVE/PHD"/>
</dbReference>
<accession>A0AAQ3UQ90</accession>
<feature type="compositionally biased region" description="Polar residues" evidence="5">
    <location>
        <begin position="244"/>
        <end position="256"/>
    </location>
</feature>
<dbReference type="GO" id="GO:0061630">
    <property type="term" value="F:ubiquitin protein ligase activity"/>
    <property type="evidence" value="ECO:0007669"/>
    <property type="project" value="TreeGrafter"/>
</dbReference>
<evidence type="ECO:0000259" key="6">
    <source>
        <dbReference type="PROSITE" id="PS51081"/>
    </source>
</evidence>
<dbReference type="InterPro" id="IPR052088">
    <property type="entry name" value="E3_ubiquitin-ligase_SINA"/>
</dbReference>
<keyword evidence="8" id="KW-1185">Reference proteome</keyword>
<name>A0AAQ3UQ90_PASNO</name>
<dbReference type="SUPFAM" id="SSF49599">
    <property type="entry name" value="TRAF domain-like"/>
    <property type="match status" value="1"/>
</dbReference>
<sequence length="351" mass="38236">MERVLDSIREPCPNAAYGCDAVPAYHARGNHLLECPHAPCHCPAGEACGFIGSTAALLDHVGGAHGWSCWGSATLPVWLHDGFQIVVPDEADEHGRKYVFQLNVVRHPFCRAVSVLCIRARAAAAKEIKCELEYLLPPDRDESDPLVTYSQTIEFKVECSDFSDGLPDPNENFQVIVPKYVHRDGSGEYTYNGEHMMQLPPPEGAANCKCREEIGKALNLTAPCERTELSMAYGAAAAAQARTTSTLHPASTSSPQRFYDAPSGKTTPAAFGASAEKACQLSVEEATVAYPNVNDADVPYGLTCVEATKEITVVDKVKHGEYYVEAAWPDRCWLQGTAIEAFSTRKWRQAA</sequence>
<feature type="region of interest" description="Disordered" evidence="5">
    <location>
        <begin position="244"/>
        <end position="263"/>
    </location>
</feature>
<evidence type="ECO:0000256" key="1">
    <source>
        <dbReference type="ARBA" id="ARBA00022723"/>
    </source>
</evidence>
<dbReference type="PANTHER" id="PTHR10315">
    <property type="entry name" value="E3 UBIQUITIN PROTEIN LIGASE SIAH"/>
    <property type="match status" value="1"/>
</dbReference>
<feature type="domain" description="SIAH-type" evidence="6">
    <location>
        <begin position="7"/>
        <end position="66"/>
    </location>
</feature>
<evidence type="ECO:0000313" key="8">
    <source>
        <dbReference type="Proteomes" id="UP001341281"/>
    </source>
</evidence>
<dbReference type="GO" id="GO:0008270">
    <property type="term" value="F:zinc ion binding"/>
    <property type="evidence" value="ECO:0007669"/>
    <property type="project" value="UniProtKB-KW"/>
</dbReference>